<keyword evidence="2 4" id="KW-0560">Oxidoreductase</keyword>
<dbReference type="InterPro" id="IPR002225">
    <property type="entry name" value="3Beta_OHSteriod_DH/Estase"/>
</dbReference>
<dbReference type="InterPro" id="IPR036291">
    <property type="entry name" value="NAD(P)-bd_dom_sf"/>
</dbReference>
<organism evidence="4 5">
    <name type="scientific">Basidiobolus ranarum</name>
    <dbReference type="NCBI Taxonomy" id="34480"/>
    <lineage>
        <taxon>Eukaryota</taxon>
        <taxon>Fungi</taxon>
        <taxon>Fungi incertae sedis</taxon>
        <taxon>Zoopagomycota</taxon>
        <taxon>Entomophthoromycotina</taxon>
        <taxon>Basidiobolomycetes</taxon>
        <taxon>Basidiobolales</taxon>
        <taxon>Basidiobolaceae</taxon>
        <taxon>Basidiobolus</taxon>
    </lineage>
</organism>
<dbReference type="InterPro" id="IPR050177">
    <property type="entry name" value="Lipid_A_modif_metabolic_enz"/>
</dbReference>
<protein>
    <submittedName>
        <fullName evidence="4">Erg26, C-3 sterol dehydrogenase</fullName>
        <ecNumber evidence="4">1.1.1.170</ecNumber>
    </submittedName>
</protein>
<dbReference type="GO" id="GO:0000252">
    <property type="term" value="F:3-beta-hydroxysteroid dehydrogenase [NAD(P)+]/C4-decarboxylase activity"/>
    <property type="evidence" value="ECO:0007669"/>
    <property type="project" value="UniProtKB-EC"/>
</dbReference>
<gene>
    <name evidence="4" type="primary">ERG26_1</name>
    <name evidence="4" type="ORF">K7432_005463</name>
</gene>
<dbReference type="PANTHER" id="PTHR43245">
    <property type="entry name" value="BIFUNCTIONAL POLYMYXIN RESISTANCE PROTEIN ARNA"/>
    <property type="match status" value="1"/>
</dbReference>
<dbReference type="Gene3D" id="3.40.50.720">
    <property type="entry name" value="NAD(P)-binding Rossmann-like Domain"/>
    <property type="match status" value="1"/>
</dbReference>
<reference evidence="4 5" key="1">
    <citation type="submission" date="2023-04" db="EMBL/GenBank/DDBJ databases">
        <title>Genome of Basidiobolus ranarum AG-B5.</title>
        <authorList>
            <person name="Stajich J.E."/>
            <person name="Carter-House D."/>
            <person name="Gryganskyi A."/>
        </authorList>
    </citation>
    <scope>NUCLEOTIDE SEQUENCE [LARGE SCALE GENOMIC DNA]</scope>
    <source>
        <strain evidence="4 5">AG-B5</strain>
    </source>
</reference>
<evidence type="ECO:0000256" key="1">
    <source>
        <dbReference type="ARBA" id="ARBA00009219"/>
    </source>
</evidence>
<sequence>MSESVNKKVCLVIGGEGFVGKDLVNLLIERQWTVKVFDIVKNTDRKDVEYFIGDLCKEDDVTKACEGCSVVFHTATPPIGGSVELSEKVNVHGTANVLKVCKKLKIEKLIYTSTASVIFDGGEIVNADETVPSVEAAFDPYMVTKAKAEKMILASNGQDGLLTVAIRPSGVYGPGDKLMIPSYIAYARKKVKVIIGDNSNIADYTYVGNISHSLILAADKLEKDSPVAGQAFTITDGNPIPFWTFPFYIASLMGEPTDKCIMLPKSLGWSVGLFCEAVTLALKPFVKVNMILDRFRVNFTCIHRFYDITKARTLLGYEPIYTFEEGVKISLQSNGIKLE</sequence>
<comment type="caution">
    <text evidence="4">The sequence shown here is derived from an EMBL/GenBank/DDBJ whole genome shotgun (WGS) entry which is preliminary data.</text>
</comment>
<comment type="similarity">
    <text evidence="1">Belongs to the 3-beta-HSD family.</text>
</comment>
<dbReference type="EC" id="1.1.1.170" evidence="4"/>
<dbReference type="Proteomes" id="UP001479436">
    <property type="component" value="Unassembled WGS sequence"/>
</dbReference>
<keyword evidence="5" id="KW-1185">Reference proteome</keyword>
<dbReference type="SUPFAM" id="SSF51735">
    <property type="entry name" value="NAD(P)-binding Rossmann-fold domains"/>
    <property type="match status" value="1"/>
</dbReference>
<evidence type="ECO:0000256" key="2">
    <source>
        <dbReference type="ARBA" id="ARBA00023002"/>
    </source>
</evidence>
<evidence type="ECO:0000259" key="3">
    <source>
        <dbReference type="Pfam" id="PF01073"/>
    </source>
</evidence>
<evidence type="ECO:0000313" key="5">
    <source>
        <dbReference type="Proteomes" id="UP001479436"/>
    </source>
</evidence>
<name>A0ABR2W3H4_9FUNG</name>
<dbReference type="PANTHER" id="PTHR43245:SF51">
    <property type="entry name" value="SHORT CHAIN DEHYDROGENASE_REDUCTASE FAMILY 42E, MEMBER 2"/>
    <property type="match status" value="1"/>
</dbReference>
<dbReference type="Pfam" id="PF01073">
    <property type="entry name" value="3Beta_HSD"/>
    <property type="match status" value="1"/>
</dbReference>
<proteinExistence type="inferred from homology"/>
<feature type="domain" description="3-beta hydroxysteroid dehydrogenase/isomerase" evidence="3">
    <location>
        <begin position="11"/>
        <end position="264"/>
    </location>
</feature>
<evidence type="ECO:0000313" key="4">
    <source>
        <dbReference type="EMBL" id="KAK9718478.1"/>
    </source>
</evidence>
<dbReference type="EMBL" id="JASJQH010007092">
    <property type="protein sequence ID" value="KAK9718478.1"/>
    <property type="molecule type" value="Genomic_DNA"/>
</dbReference>
<accession>A0ABR2W3H4</accession>